<feature type="compositionally biased region" description="Low complexity" evidence="1">
    <location>
        <begin position="317"/>
        <end position="326"/>
    </location>
</feature>
<dbReference type="Proteomes" id="UP000256328">
    <property type="component" value="Unassembled WGS sequence"/>
</dbReference>
<proteinExistence type="predicted"/>
<evidence type="ECO:0000313" key="3">
    <source>
        <dbReference type="Proteomes" id="UP000256328"/>
    </source>
</evidence>
<sequence length="398" mass="43407">MVLENASDTVPDDRSPPSDNDPYNSSSNDSLRGQLSYNIDMSMLPTPIPIINGLLPYNMTNFNAALQQRLARSAELIKRHPTQEEAQALAYWTARNLSIASYGKPLGLIGGCWRAYSTAATWRFPFWTPNPEKFSPAKLGPIAGPRAMLLWQFLRYSAYATVGNFLGTVFFASYGATVGAVGEMQDPRLKGFVEELRKLAQAQFGQRGPKGPRQQGSQQPDLYQQQNQYNREAADDASPTGGAFGDGFQSEAMQQAPVAPEPQAQQQQRSAPQSRWPVQRQSAPPTPTEPQPFDIFSADDASPTGGQGMQSDMNTTSSRSSSGSGSAWDRLRANAQGASSRTATSQQPQDPETASNSYAFSSADNDAARTREQAQKEFDARVERERNGANFGGRGKGW</sequence>
<dbReference type="AlphaFoldDB" id="A0A3D8RD38"/>
<name>A0A3D8RD38_9HELO</name>
<dbReference type="OrthoDB" id="4204700at2759"/>
<comment type="caution">
    <text evidence="2">The sequence shown here is derived from an EMBL/GenBank/DDBJ whole genome shotgun (WGS) entry which is preliminary data.</text>
</comment>
<feature type="region of interest" description="Disordered" evidence="1">
    <location>
        <begin position="230"/>
        <end position="398"/>
    </location>
</feature>
<evidence type="ECO:0000256" key="1">
    <source>
        <dbReference type="SAM" id="MobiDB-lite"/>
    </source>
</evidence>
<feature type="compositionally biased region" description="Low complexity" evidence="1">
    <location>
        <begin position="17"/>
        <end position="30"/>
    </location>
</feature>
<evidence type="ECO:0000313" key="2">
    <source>
        <dbReference type="EMBL" id="RDW71838.1"/>
    </source>
</evidence>
<protein>
    <submittedName>
        <fullName evidence="2">Uncharacterized protein</fullName>
    </submittedName>
</protein>
<keyword evidence="3" id="KW-1185">Reference proteome</keyword>
<reference evidence="2 3" key="1">
    <citation type="journal article" date="2018" name="IMA Fungus">
        <title>IMA Genome-F 9: Draft genome sequence of Annulohypoxylon stygium, Aspergillus mulundensis, Berkeleyomyces basicola (syn. Thielaviopsis basicola), Ceratocystis smalleyi, two Cercospora beticola strains, Coleophoma cylindrospora, Fusarium fracticaudum, Phialophora cf. hyalina, and Morchella septimelata.</title>
        <authorList>
            <person name="Wingfield B.D."/>
            <person name="Bills G.F."/>
            <person name="Dong Y."/>
            <person name="Huang W."/>
            <person name="Nel W.J."/>
            <person name="Swalarsk-Parry B.S."/>
            <person name="Vaghefi N."/>
            <person name="Wilken P.M."/>
            <person name="An Z."/>
            <person name="de Beer Z.W."/>
            <person name="De Vos L."/>
            <person name="Chen L."/>
            <person name="Duong T.A."/>
            <person name="Gao Y."/>
            <person name="Hammerbacher A."/>
            <person name="Kikkert J.R."/>
            <person name="Li Y."/>
            <person name="Li H."/>
            <person name="Li K."/>
            <person name="Li Q."/>
            <person name="Liu X."/>
            <person name="Ma X."/>
            <person name="Naidoo K."/>
            <person name="Pethybridge S.J."/>
            <person name="Sun J."/>
            <person name="Steenkamp E.T."/>
            <person name="van der Nest M.A."/>
            <person name="van Wyk S."/>
            <person name="Wingfield M.J."/>
            <person name="Xiong C."/>
            <person name="Yue Q."/>
            <person name="Zhang X."/>
        </authorList>
    </citation>
    <scope>NUCLEOTIDE SEQUENCE [LARGE SCALE GENOMIC DNA]</scope>
    <source>
        <strain evidence="2 3">BP5796</strain>
    </source>
</reference>
<feature type="compositionally biased region" description="Basic and acidic residues" evidence="1">
    <location>
        <begin position="366"/>
        <end position="387"/>
    </location>
</feature>
<feature type="region of interest" description="Disordered" evidence="1">
    <location>
        <begin position="203"/>
        <end position="222"/>
    </location>
</feature>
<feature type="compositionally biased region" description="Polar residues" evidence="1">
    <location>
        <begin position="336"/>
        <end position="364"/>
    </location>
</feature>
<feature type="compositionally biased region" description="Low complexity" evidence="1">
    <location>
        <begin position="254"/>
        <end position="273"/>
    </location>
</feature>
<feature type="region of interest" description="Disordered" evidence="1">
    <location>
        <begin position="1"/>
        <end position="30"/>
    </location>
</feature>
<accession>A0A3D8RD38</accession>
<dbReference type="EMBL" id="PDLN01000011">
    <property type="protein sequence ID" value="RDW71838.1"/>
    <property type="molecule type" value="Genomic_DNA"/>
</dbReference>
<organism evidence="2 3">
    <name type="scientific">Coleophoma crateriformis</name>
    <dbReference type="NCBI Taxonomy" id="565419"/>
    <lineage>
        <taxon>Eukaryota</taxon>
        <taxon>Fungi</taxon>
        <taxon>Dikarya</taxon>
        <taxon>Ascomycota</taxon>
        <taxon>Pezizomycotina</taxon>
        <taxon>Leotiomycetes</taxon>
        <taxon>Helotiales</taxon>
        <taxon>Dermateaceae</taxon>
        <taxon>Coleophoma</taxon>
    </lineage>
</organism>
<gene>
    <name evidence="2" type="ORF">BP5796_07872</name>
</gene>